<feature type="region of interest" description="Disordered" evidence="2">
    <location>
        <begin position="271"/>
        <end position="319"/>
    </location>
</feature>
<dbReference type="PANTHER" id="PTHR43630">
    <property type="entry name" value="POLY-BETA-1,6-N-ACETYL-D-GLUCOSAMINE SYNTHASE"/>
    <property type="match status" value="1"/>
</dbReference>
<dbReference type="AlphaFoldDB" id="A0A9E6RBN8"/>
<dbReference type="SUPFAM" id="SSF53448">
    <property type="entry name" value="Nucleotide-diphospho-sugar transferases"/>
    <property type="match status" value="1"/>
</dbReference>
<evidence type="ECO:0000256" key="2">
    <source>
        <dbReference type="SAM" id="MobiDB-lite"/>
    </source>
</evidence>
<protein>
    <submittedName>
        <fullName evidence="4">Glycosyltransferase family 2 protein</fullName>
    </submittedName>
</protein>
<name>A0A9E6RBN8_9HYPH</name>
<comment type="similarity">
    <text evidence="1">Belongs to the glycosyltransferase 2 family. WaaE/KdtX subfamily.</text>
</comment>
<evidence type="ECO:0000259" key="3">
    <source>
        <dbReference type="Pfam" id="PF00535"/>
    </source>
</evidence>
<dbReference type="PANTHER" id="PTHR43630:SF2">
    <property type="entry name" value="GLYCOSYLTRANSFERASE"/>
    <property type="match status" value="1"/>
</dbReference>
<dbReference type="KEGG" id="cmet:K6K41_07065"/>
<dbReference type="RefSeq" id="WP_261404515.1">
    <property type="nucleotide sequence ID" value="NZ_CP081869.1"/>
</dbReference>
<dbReference type="EMBL" id="CP081869">
    <property type="protein sequence ID" value="QZO01272.1"/>
    <property type="molecule type" value="Genomic_DNA"/>
</dbReference>
<proteinExistence type="inferred from homology"/>
<feature type="domain" description="Glycosyltransferase 2-like" evidence="3">
    <location>
        <begin position="5"/>
        <end position="111"/>
    </location>
</feature>
<evidence type="ECO:0000256" key="1">
    <source>
        <dbReference type="ARBA" id="ARBA00038494"/>
    </source>
</evidence>
<organism evidence="4 5">
    <name type="scientific">Chenggangzhangella methanolivorans</name>
    <dbReference type="NCBI Taxonomy" id="1437009"/>
    <lineage>
        <taxon>Bacteria</taxon>
        <taxon>Pseudomonadati</taxon>
        <taxon>Pseudomonadota</taxon>
        <taxon>Alphaproteobacteria</taxon>
        <taxon>Hyphomicrobiales</taxon>
        <taxon>Methylopilaceae</taxon>
        <taxon>Chenggangzhangella</taxon>
    </lineage>
</organism>
<keyword evidence="5" id="KW-1185">Reference proteome</keyword>
<gene>
    <name evidence="4" type="ORF">K6K41_07065</name>
</gene>
<dbReference type="Pfam" id="PF00535">
    <property type="entry name" value="Glycos_transf_2"/>
    <property type="match status" value="1"/>
</dbReference>
<accession>A0A9E6RBN8</accession>
<dbReference type="InterPro" id="IPR001173">
    <property type="entry name" value="Glyco_trans_2-like"/>
</dbReference>
<reference evidence="4" key="1">
    <citation type="submission" date="2021-08" db="EMBL/GenBank/DDBJ databases">
        <authorList>
            <person name="Zhang H."/>
            <person name="Xu M."/>
            <person name="Yu Z."/>
            <person name="Yang L."/>
            <person name="Cai Y."/>
        </authorList>
    </citation>
    <scope>NUCLEOTIDE SEQUENCE</scope>
    <source>
        <strain evidence="4">CHL1</strain>
    </source>
</reference>
<dbReference type="Gene3D" id="3.90.550.10">
    <property type="entry name" value="Spore Coat Polysaccharide Biosynthesis Protein SpsA, Chain A"/>
    <property type="match status" value="1"/>
</dbReference>
<evidence type="ECO:0000313" key="5">
    <source>
        <dbReference type="Proteomes" id="UP000825701"/>
    </source>
</evidence>
<dbReference type="CDD" id="cd02511">
    <property type="entry name" value="Beta4Glucosyltransferase"/>
    <property type="match status" value="1"/>
</dbReference>
<sequence length="319" mass="35944">MIPVSVVIPTKNEAVNLPHCLAALKAFDQVIVCDSESADATAAIARRFGAEVLPFVWNRQYPKKKEWSLKHPSVRNDWVFMLDADEIVSLALVQEISALLRQGPRCSAYFIEGRFVFLGEQLRFGHRNCKMMLVDRRRTTFPHPDDLDIPGGWEVEGHYQPTIDGRIGRLKSSLLHWDRKPAAAYFGRHDLYADWEARLAQRGGLAKLAASESLSRRLMKTAFRKIPGRWAYGVPAFLRAQARISGRLGGVSLRHGAGVLLLADRAAAGRWSRKPRSRRTPGALRPRLQARSPDRWSSAAFAGRRMADRRPDFQALRTG</sequence>
<dbReference type="InterPro" id="IPR029044">
    <property type="entry name" value="Nucleotide-diphossugar_trans"/>
</dbReference>
<evidence type="ECO:0000313" key="4">
    <source>
        <dbReference type="EMBL" id="QZO01272.1"/>
    </source>
</evidence>
<dbReference type="Proteomes" id="UP000825701">
    <property type="component" value="Chromosome"/>
</dbReference>